<keyword evidence="1" id="KW-1133">Transmembrane helix</keyword>
<evidence type="ECO:0000256" key="1">
    <source>
        <dbReference type="SAM" id="Phobius"/>
    </source>
</evidence>
<feature type="transmembrane region" description="Helical" evidence="1">
    <location>
        <begin position="67"/>
        <end position="89"/>
    </location>
</feature>
<reference evidence="2 3" key="1">
    <citation type="journal article" date="2013" name="BMC Genomics">
        <title>Genome sequencing and comparative genomics of honey bee microsporidia, Nosema apis reveal novel insights into host-parasite interactions.</title>
        <authorList>
            <person name="Chen Yp."/>
            <person name="Pettis J.S."/>
            <person name="Zhao Y."/>
            <person name="Liu X."/>
            <person name="Tallon L.J."/>
            <person name="Sadzewicz L.D."/>
            <person name="Li R."/>
            <person name="Zheng H."/>
            <person name="Huang S."/>
            <person name="Zhang X."/>
            <person name="Hamilton M.C."/>
            <person name="Pernal S.F."/>
            <person name="Melathopoulos A.P."/>
            <person name="Yan X."/>
            <person name="Evans J.D."/>
        </authorList>
    </citation>
    <scope>NUCLEOTIDE SEQUENCE [LARGE SCALE GENOMIC DNA]</scope>
    <source>
        <strain evidence="2 3">BRL 01</strain>
    </source>
</reference>
<dbReference type="HOGENOM" id="CLU_1434811_0_0_1"/>
<gene>
    <name evidence="2" type="ORF">NAPIS_ORF02062</name>
</gene>
<sequence length="189" mass="22291">MITIKKPKSPHQSTLSLITLLTSTIKNSIIVTSHPLNSKIQIDIIQDVLPKYLIIYKPNKIRIALKILGESLAMLLMDIFHVMLIFLYFRMYKFCFSKSGPVFNRDGPILVMRKGFWSFLILVRVGVCCECREYYNIVSIEVEKVFICYLYEDEYKDSFIVLREYSFECGWNILRIDRINDIINRENIK</sequence>
<evidence type="ECO:0000313" key="2">
    <source>
        <dbReference type="EMBL" id="EQB60370.1"/>
    </source>
</evidence>
<evidence type="ECO:0000313" key="3">
    <source>
        <dbReference type="Proteomes" id="UP000053780"/>
    </source>
</evidence>
<organism evidence="2 3">
    <name type="scientific">Vairimorpha apis BRL 01</name>
    <dbReference type="NCBI Taxonomy" id="1037528"/>
    <lineage>
        <taxon>Eukaryota</taxon>
        <taxon>Fungi</taxon>
        <taxon>Fungi incertae sedis</taxon>
        <taxon>Microsporidia</taxon>
        <taxon>Nosematidae</taxon>
        <taxon>Vairimorpha</taxon>
    </lineage>
</organism>
<keyword evidence="3" id="KW-1185">Reference proteome</keyword>
<dbReference type="EMBL" id="KE647295">
    <property type="protein sequence ID" value="EQB60370.1"/>
    <property type="molecule type" value="Genomic_DNA"/>
</dbReference>
<accession>T0MH38</accession>
<dbReference type="AlphaFoldDB" id="T0MH38"/>
<keyword evidence="1" id="KW-0812">Transmembrane</keyword>
<name>T0MH38_9MICR</name>
<keyword evidence="1" id="KW-0472">Membrane</keyword>
<protein>
    <submittedName>
        <fullName evidence="2">Uncharacterized protein</fullName>
    </submittedName>
</protein>
<proteinExistence type="predicted"/>
<dbReference type="Proteomes" id="UP000053780">
    <property type="component" value="Unassembled WGS sequence"/>
</dbReference>
<dbReference type="OrthoDB" id="264354at2759"/>
<dbReference type="VEuPathDB" id="MicrosporidiaDB:NAPIS_ORF02062"/>